<feature type="domain" description="Bacterial Ig-like" evidence="3">
    <location>
        <begin position="340"/>
        <end position="428"/>
    </location>
</feature>
<feature type="domain" description="Bacterial Ig-like" evidence="3">
    <location>
        <begin position="4135"/>
        <end position="4204"/>
    </location>
</feature>
<feature type="domain" description="Bacterial Ig-like" evidence="3">
    <location>
        <begin position="2722"/>
        <end position="2822"/>
    </location>
</feature>
<evidence type="ECO:0000259" key="2">
    <source>
        <dbReference type="Pfam" id="PF12245"/>
    </source>
</evidence>
<feature type="domain" description="Bacterial Ig-like" evidence="3">
    <location>
        <begin position="1122"/>
        <end position="1223"/>
    </location>
</feature>
<feature type="region of interest" description="Disordered" evidence="1">
    <location>
        <begin position="422"/>
        <end position="447"/>
    </location>
</feature>
<feature type="domain" description="Bacterial Ig-like" evidence="3">
    <location>
        <begin position="2426"/>
        <end position="2518"/>
    </location>
</feature>
<reference evidence="5" key="3">
    <citation type="submission" date="2019-10" db="EMBL/GenBank/DDBJ databases">
        <authorList>
            <consortium name="NCBI Pathogen Detection Project"/>
        </authorList>
    </citation>
    <scope>NUCLEOTIDE SEQUENCE</scope>
    <source>
        <strain evidence="5">Salmonella enterica</strain>
    </source>
</reference>
<feature type="compositionally biased region" description="Polar residues" evidence="1">
    <location>
        <begin position="4022"/>
        <end position="4036"/>
    </location>
</feature>
<feature type="domain" description="Bacterial Ig-like" evidence="3">
    <location>
        <begin position="3821"/>
        <end position="3910"/>
    </location>
</feature>
<evidence type="ECO:0000313" key="5">
    <source>
        <dbReference type="EMBL" id="HAB2221342.1"/>
    </source>
</evidence>
<feature type="domain" description="Bacterial Ig-like" evidence="3">
    <location>
        <begin position="2319"/>
        <end position="2420"/>
    </location>
</feature>
<feature type="domain" description="Bacterial Ig-like" evidence="3">
    <location>
        <begin position="3330"/>
        <end position="3421"/>
    </location>
</feature>
<feature type="domain" description="Bacterial Ig-like" evidence="3">
    <location>
        <begin position="1428"/>
        <end position="1519"/>
    </location>
</feature>
<reference evidence="5" key="1">
    <citation type="journal article" date="2018" name="Genome Biol.">
        <title>SKESA: strategic k-mer extension for scrupulous assemblies.</title>
        <authorList>
            <person name="Souvorov A."/>
            <person name="Agarwala R."/>
            <person name="Lipman D.J."/>
        </authorList>
    </citation>
    <scope>NUCLEOTIDE SEQUENCE</scope>
    <source>
        <strain evidence="5">Salmonella enterica</strain>
    </source>
</reference>
<comment type="caution">
    <text evidence="4">The sequence shown here is derived from an EMBL/GenBank/DDBJ whole genome shotgun (WGS) entry which is preliminary data.</text>
</comment>
<dbReference type="Gene3D" id="2.60.40.10">
    <property type="entry name" value="Immunoglobulins"/>
    <property type="match status" value="52"/>
</dbReference>
<feature type="domain" description="Bacterial Ig-like" evidence="3">
    <location>
        <begin position="1918"/>
        <end position="2019"/>
    </location>
</feature>
<dbReference type="EMBL" id="DAAQTX010000002">
    <property type="protein sequence ID" value="HAE0856436.1"/>
    <property type="molecule type" value="Genomic_DNA"/>
</dbReference>
<dbReference type="NCBIfam" id="NF033510">
    <property type="entry name" value="Ca_tandemer"/>
    <property type="match status" value="24"/>
</dbReference>
<dbReference type="SUPFAM" id="SSF81296">
    <property type="entry name" value="E set domains"/>
    <property type="match status" value="10"/>
</dbReference>
<feature type="domain" description="Bacterial Ig-like" evidence="3">
    <location>
        <begin position="533"/>
        <end position="626"/>
    </location>
</feature>
<feature type="region of interest" description="Disordered" evidence="1">
    <location>
        <begin position="4017"/>
        <end position="4041"/>
    </location>
</feature>
<feature type="domain" description="Bacterial Ig-like" evidence="3">
    <location>
        <begin position="4401"/>
        <end position="4490"/>
    </location>
</feature>
<feature type="domain" description="Bacterial Ig-like" evidence="3">
    <location>
        <begin position="923"/>
        <end position="1019"/>
    </location>
</feature>
<feature type="compositionally biased region" description="Basic and acidic residues" evidence="1">
    <location>
        <begin position="111"/>
        <end position="145"/>
    </location>
</feature>
<dbReference type="EMBL" id="DAAGAD010000007">
    <property type="protein sequence ID" value="HAB2221342.1"/>
    <property type="molecule type" value="Genomic_DNA"/>
</dbReference>
<evidence type="ECO:0000313" key="6">
    <source>
        <dbReference type="EMBL" id="HAE0856436.1"/>
    </source>
</evidence>
<dbReference type="EMBL" id="AAHJJF010000002">
    <property type="protein sequence ID" value="EBW8254389.1"/>
    <property type="molecule type" value="Genomic_DNA"/>
</dbReference>
<feature type="domain" description="Bacterial Ig-like" evidence="3">
    <location>
        <begin position="2827"/>
        <end position="2919"/>
    </location>
</feature>
<feature type="domain" description="Bacterial Ig-like" evidence="3">
    <location>
        <begin position="3723"/>
        <end position="3814"/>
    </location>
</feature>
<dbReference type="Pfam" id="PF12245">
    <property type="entry name" value="Big_3_2"/>
    <property type="match status" value="1"/>
</dbReference>
<dbReference type="InterPro" id="IPR013783">
    <property type="entry name" value="Ig-like_fold"/>
</dbReference>
<feature type="domain" description="Bacterial Ig-like" evidence="3">
    <location>
        <begin position="2921"/>
        <end position="3021"/>
    </location>
</feature>
<feature type="domain" description="Bacterial Ig-like" evidence="3">
    <location>
        <begin position="1721"/>
        <end position="1820"/>
    </location>
</feature>
<feature type="domain" description="Bacterial Ig-like" evidence="3">
    <location>
        <begin position="4315"/>
        <end position="4398"/>
    </location>
</feature>
<feature type="region of interest" description="Disordered" evidence="1">
    <location>
        <begin position="5368"/>
        <end position="5402"/>
    </location>
</feature>
<accession>A0A3V5VN05</accession>
<feature type="domain" description="Bacterial Ig-like" evidence="3">
    <location>
        <begin position="3527"/>
        <end position="3618"/>
    </location>
</feature>
<feature type="compositionally biased region" description="Low complexity" evidence="1">
    <location>
        <begin position="212"/>
        <end position="223"/>
    </location>
</feature>
<dbReference type="PANTHER" id="PTHR14795">
    <property type="entry name" value="HELICASE RELATED"/>
    <property type="match status" value="1"/>
</dbReference>
<feature type="domain" description="Bacterial Ig-like" evidence="3">
    <location>
        <begin position="2520"/>
        <end position="2623"/>
    </location>
</feature>
<proteinExistence type="predicted"/>
<feature type="region of interest" description="Disordered" evidence="1">
    <location>
        <begin position="100"/>
        <end position="145"/>
    </location>
</feature>
<feature type="domain" description="Bacterial Ig-like" evidence="3">
    <location>
        <begin position="433"/>
        <end position="528"/>
    </location>
</feature>
<feature type="domain" description="Bacterial Ig-like" evidence="3">
    <location>
        <begin position="1520"/>
        <end position="1621"/>
    </location>
</feature>
<feature type="domain" description="Bacterial Ig-like" evidence="3">
    <location>
        <begin position="1231"/>
        <end position="1320"/>
    </location>
</feature>
<feature type="domain" description="Bacterial Ig-like" evidence="3">
    <location>
        <begin position="2631"/>
        <end position="2720"/>
    </location>
</feature>
<feature type="domain" description="Bacterial Ig-like" evidence="3">
    <location>
        <begin position="4898"/>
        <end position="4983"/>
    </location>
</feature>
<feature type="domain" description="Bacterial Ig-like" evidence="3">
    <location>
        <begin position="3028"/>
        <end position="3118"/>
    </location>
</feature>
<feature type="domain" description="Bacterial Ig-like" evidence="3">
    <location>
        <begin position="4991"/>
        <end position="5077"/>
    </location>
</feature>
<feature type="compositionally biased region" description="Polar residues" evidence="1">
    <location>
        <begin position="5526"/>
        <end position="5538"/>
    </location>
</feature>
<feature type="domain" description="Bacterial Ig-like" evidence="3">
    <location>
        <begin position="825"/>
        <end position="918"/>
    </location>
</feature>
<protein>
    <submittedName>
        <fullName evidence="4">Ig-like domain repeat protein</fullName>
    </submittedName>
</protein>
<feature type="domain" description="Bacterial Ig-like" evidence="3">
    <location>
        <begin position="1021"/>
        <end position="1121"/>
    </location>
</feature>
<feature type="domain" description="Bacterial Ig-like" evidence="3">
    <location>
        <begin position="3619"/>
        <end position="3717"/>
    </location>
</feature>
<feature type="domain" description="Bacterial Ig-like" evidence="3">
    <location>
        <begin position="4209"/>
        <end position="4305"/>
    </location>
</feature>
<evidence type="ECO:0000259" key="3">
    <source>
        <dbReference type="Pfam" id="PF19077"/>
    </source>
</evidence>
<feature type="domain" description="Bacterial Ig-like" evidence="3">
    <location>
        <begin position="5163"/>
        <end position="5257"/>
    </location>
</feature>
<dbReference type="RefSeq" id="WP_023258120.1">
    <property type="nucleotide sequence ID" value="NZ_CP030024.1"/>
</dbReference>
<feature type="domain" description="Bacterial Ig-like" evidence="3">
    <location>
        <begin position="4788"/>
        <end position="4878"/>
    </location>
</feature>
<feature type="domain" description="Bacterial Ig-like" evidence="3">
    <location>
        <begin position="4686"/>
        <end position="4780"/>
    </location>
</feature>
<dbReference type="PANTHER" id="PTHR14795:SF0">
    <property type="entry name" value="TRANSMEMBRANE PROTEIN 62"/>
    <property type="match status" value="1"/>
</dbReference>
<feature type="domain" description="Ig-like" evidence="2">
    <location>
        <begin position="4653"/>
        <end position="4681"/>
    </location>
</feature>
<feature type="domain" description="Bacterial Ig-like" evidence="3">
    <location>
        <begin position="2226"/>
        <end position="2318"/>
    </location>
</feature>
<feature type="compositionally biased region" description="Polar residues" evidence="1">
    <location>
        <begin position="181"/>
        <end position="200"/>
    </location>
</feature>
<feature type="domain" description="Bacterial Ig-like" evidence="3">
    <location>
        <begin position="1826"/>
        <end position="1917"/>
    </location>
</feature>
<evidence type="ECO:0000313" key="4">
    <source>
        <dbReference type="EMBL" id="EBW8254389.1"/>
    </source>
</evidence>
<feature type="domain" description="Bacterial Ig-like" evidence="3">
    <location>
        <begin position="728"/>
        <end position="821"/>
    </location>
</feature>
<feature type="compositionally biased region" description="Basic and acidic residues" evidence="1">
    <location>
        <begin position="224"/>
        <end position="235"/>
    </location>
</feature>
<dbReference type="InterPro" id="IPR014756">
    <property type="entry name" value="Ig_E-set"/>
</dbReference>
<dbReference type="InterPro" id="IPR044016">
    <property type="entry name" value="Big_13"/>
</dbReference>
<feature type="domain" description="Bacterial Ig-like" evidence="3">
    <location>
        <begin position="653"/>
        <end position="724"/>
    </location>
</feature>
<feature type="domain" description="Bacterial Ig-like" evidence="3">
    <location>
        <begin position="5259"/>
        <end position="5360"/>
    </location>
</feature>
<gene>
    <name evidence="4" type="ORF">AHQ53_03075</name>
    <name evidence="6" type="ORF">G2899_03030</name>
    <name evidence="5" type="ORF">GB563_10980</name>
</gene>
<feature type="domain" description="Bacterial Ig-like" evidence="3">
    <location>
        <begin position="2025"/>
        <end position="2117"/>
    </location>
</feature>
<dbReference type="InterPro" id="IPR022038">
    <property type="entry name" value="Ig-like_bact"/>
</dbReference>
<feature type="region of interest" description="Disordered" evidence="1">
    <location>
        <begin position="5518"/>
        <end position="5538"/>
    </location>
</feature>
<feature type="region of interest" description="Disordered" evidence="1">
    <location>
        <begin position="181"/>
        <end position="235"/>
    </location>
</feature>
<feature type="domain" description="Bacterial Ig-like" evidence="3">
    <location>
        <begin position="3423"/>
        <end position="3520"/>
    </location>
</feature>
<name>A0A3V5VN05_SALET</name>
<sequence>MGNKSIQKFFADQNSVIDLSSLGNAKGAKVSLSGPDMNITTPRGSVIIVNGALYSSIKGNNLAVKFKDKTITGAKILGSVDLKDIQLERIDSSLVDSAQVEKKGNGKRRNKKEEEELKKQLDDAENAKKEADKAKEEAEKAKEAAEKALNEAFEVQNSSKQMEEMLQEFLADNVAKDNLAQQSDASQQNTQAKASQASKQNDAEKVLPQPINKNTSTGKSNSSKNEENKLDAESVKEPLKVTLALAAESNSGSKDDSITNFTKPQFVGSTAPNATVIIKINGIAVGQAVADSLGNFTFTAPETLTDGTYNLEAEAKTADGSGSAKLVITIDSVTDKPTFELSPESSVSGHKGLTPTLTPSIVGTAEENAKVDIYVDNKLVASVDVDKDGNWSYEFKDNELSEGENSIKVVAVDKAGNKNETTDSIITDTIPPEKPTIELDDSSDSGIKNDNITNSTLPTFIGVAEPGSTVSIYLGLKHLGEVIVAKDGTWSYTLTTPLKDGEYNITATATDIAGHTSATANLPFTIDTRISYFSAEIETTDDSGIVGDNVTNNTRPTFTGKTEPNAIISVINSETGEEVVFKANDQGEWTFNFTSDSVEGINNLTFTVEDVAGNKKDFSFSYFIDTIAPLPPTVSLEDYVVLPNGIILSGNDLPALVGTAEPKSTILLMRDGKLYDSIEVDSNGTWNYQFSNKFLQGAYDIEIISQDAAGNKSSTVKYSFTIQTEVVPPKAELDASDDSGAKGDWITNKHNALTLLGTADRFATVNILIDGKTIGVTTADADGNWNFDISRNLSDNVYKITVESIDPLGRTSSVDYQLTIDSFTPIPTVMLHDSADSGVKGDMITKINTPLFTGMAEANAKVSIYVDGVLSGEAIAGDDGVWNFQFTTALSDGSHDVTVKVEDIAGNTASSSAYNFQIVTQTQKPTIELVNDTGVDNTDHIINEKNPALTGTAAPYSTVKLYIDGALIAEVRTNKDGRWEYTLKADQGLVDGDHRITASVEDIAGNIAHSDPFLISVDTAISIPIVSLSPDSDSGISDDNLTNIVKPTLHLKDIDPDIISVQVWDAMSDTQIGVATQQPDGSWAYTFTSDLTEGLHQVYVKVEDIAGNKANSAVFDFTIDTTVSTPVISLLSKDDTGVTGDNLTNINKPGFAISGVDADAHRVVVQVMHNGVSEEIELSHLNGSWLFTPGNTWTDGSYTLTVKVEDKAGNTNYSAPLTVVIDTQIAIDGVELVNDSGVKGDNMTNDDRPHFRVTVPTDVNEVRLSIDGGNSWVQATPGVAGSWEYIWPTDLADGQYTLTVEATDKAGNTVTKTIDFAVDTTLSVPVIVLNSADDTGVQGDNMTNRTQPTFALQHIDDDAVRVTVSVEHGGVTTTFDATKGTGGWTFTPTASWTDGDYTLSVSVEDKAGNTSHSASLTVTVDTQIAINNIELVNDSGIPDDNLTNNVRPQFQVTVPTDVNVVRLSIDGGKTWVTAAQKATGVWEYIWPDDVTDGSHTLTVEATDEAGNKATQTLDFTIDTTLSVPTLSLDSADDSGIAGDNITNVKTPGFTLNNIDTDVSRVIVEVMHNGIKQEVPLVQTGGQWRFAPTSDWADGDYILTVKVEDRAGNVKQSAPLTVTVDTHIAIDRIELVNDSGIPGDNLTNEARPHFQVTVPADVNGVRLSIDGGKTWFDATQSATSGVWDYTWLTNVANGPHTLMVEASDKAGNKTTQKLDFTIDTILSEPTITLDSADDSAAGDNITNVKMPGFTLGNIDADVTKVVVTVAHDGKNQQIELIKNGGVWRFTPGAAWTDGDYTLTVKVEDKAGNTNYSAPLTVTIDTQTSIDRIELLNDTGIVGDNLTNEARPQFHITVPTDVNSVQLSLDGGTNWVNATLTSDGVWEYIWPTDLVENTYTLTVKATDVAGNTATETLNFTIDTTLSTPTITLDSADDSGTANDNKTNVKTPGFIIGGIDSDVTQVVVQVMRDGHSEEVELTQIGGQWRFVPGSAWTDGDYTLTVTVKDEAGNIRHSAPLTVTIDTQITIDHIELVNDSGIPDDNLTNNVRPQFQVTVPTDVNVVRLSIDGGKTWFNATQSSTPGVWDYTWLADVGEGKHTLTVEATDKAGNKTTQQLDFIIDTLLSEPTIVLDNTDDSGTKGDNLTNVNKPTFLLGNIDADARYVTVEVQHGGTKEVLTATKDATGNWSVTPTGTWADGDYTLTVRVEDDAGNVKHSASLTVTVDTQITIDDIELVNDSGTRGDNLTNNANPHFRITVPGDVNEVSLSIDGGVTWVKATQSVTPGVWNYTWPGTVPDGDYTLNVKATDNAGNTVTETLHFTIDTTLSTPVIVLDSADDTGIQGDNMTNRTQPTFNLQHIDDDAVRVTVSVEHGGVTTTFDATKDAGGWTFTPPTSWGAGDYTLSVSVEDKAGNTSHSASLTVTVDTQIAINNIELVNDSGIPDDNLTNNVRPHFQVTVPTDVNVVRLSIDGGKTWFNATQSATPGVWDYTWLADVGEGKHTLTVEATDKAGNQTTQKLDFIIDTLLSEPTIALDSTDDSGTKGDNLTNVNKPTFILGNIDADARYVTVEVQHGGTGTKEVLTATKGATGIWSVTPTGTWADGDYTLTVRVEDDAGNVKYSAPLTVTVDTQITIDVIELVNDNGIPGDNLTNDVRPHFRVTVPGDVNEVRLSIDGGNTWVRATQGTAGTWDYTWPKDVTDGLHTLTVEATDKAGNKTTQTLDFTIDTRLSTPTIAMDSRDDTGAIGDHITSVKRPGFTIGNIDADAHSVILRITQGGNSQEVTLTQAGGQWRFTPDADWADGSYTLTVEVQDNAGNVRQSTPLIVTVDTQTSITDITLVNDHGVPDDNLTNSTRPQFEITVPADVNSVQLSIDGGANWVSATQGIEGVWGYTWPTDMGDGKHTLTVMVTDRAGNTATQTLEFFIDTRLSTPTIALDSTDDTGTPGDDMTNRTRPTFILQNIDSDVINVTVSVTHNGTTTSFTATQGAGGWSFTPPAPWGDGDYTLTVTVEDRAGNTRPSTPLTVTVDTQIAIDHIELVNDSGVPGDNVTKHVRPQFQISVPDDVEKVLLSIDGGTTWVTAIKSSTAGIWDYTWPTDMPEGQHTLTVEVTDGAGNKMTETLNFTIDITLMTPTIELAPDQDTGQNKNDNLTSVTQPVFVLGSIDKDVRHVELSIEHNGTFKTVVLTESADGWRYRPDSALADGSYTFTVTVTDVAGNQQTSAPLKVTIDGTLTTPVIELAAGEDSGTVGDRLTNHDRPVFDIRQVDSDVTRVMVKVTYNGKTHEEAAVFTNGQWRFTPSASWADGSYQLAVVVEDLAGNVKESAPFEVRIDTTTTINNIVLLNDTGVQNDQLTNVAKPSFRIDVPGDVVQVRVTLDGGANWNVIRKNADGQWIFDSPNTLVDGTYTLRVEATDEAGNIANKDLVFNIDTNIQVPTIALDAGQDTGANTADNITNISRPTFTIGNVDPDVIKVVVTIDGHDYNATKVGAGWQFTPGNAIPDGSYNITVTVEDKAGNTATSKPLPVVIDTTAEIESVTLVTDSGDSDVDNITKVDKPQFSIVTADDITHVRVKIDNAANWIELTKGGDGRWIFNVGSALPDGQHTLLVDVTDIAGNVAQETLQFTIDTTLQEPTIVLDPTHDTGDDTNDNLTRINKPVFIIGNVDNDVSHIVVHLDGRDYTIENTGGNLTFTPDQPLSDGQHTISVTVTDIAGNTKTSAELKIEIDTQVQIDSVTLITDSGVNDHDNVTNATRPSFEIATPDDVTSVLVSFDGVNWTPISKNAAGQWQFTAGSALSDGHYTLHVQATDRAGNTANSTLGFTVDTQIDGLSVVMLDDAGKDSTDGITNITSPRFEISAREPLQSVTVILNGKSSTLTQGAGNKWLFTPDTPLVDGTYKIEIVAEDIAGNKISKEVSFTIDTVVSDPRIDLLDADDTGESAVDNITSVTKPRFVIGNVPADIDTVVIRINGVSYPVTANGNNLWEFQVPVALNDGVYEAVVVFRDIAGNTSETKLPFTIDTTTSVSVRMEPASDTGSSNSDNLTNKQNPKFEGTAEPNAKLVITIVDDKSGREVLKQTITVGADGNWSVTPNILPDGMYTINVVATDVAGNTAQTQERFTIDTVTIDPTIRLSDPSIDDQYEATSLRPEFKGLAEAFSTIMIQWDGKVVGSANANANGEWSWTPPSVLAPGSYVVSIVAKDKAGNESSQVDFPVVIPVIDVTPPTIKLSEESDSGALGDFTTNNKTPTLIGNTLPNAIVSIYVDGVKVGEATADTAGRYTFQLSEMKDGHYVVQVGIVNPRDNSELRSTAVDVTIDTEVAELVWNISGMHEGGYINTVTPEIGGTSEPNSKITIFVNGVEKAIAYTTGAGHWGVVLPALGNDGNYELTFKVEDVAGNIREFGPQNVILDTVISPLTVVLREADDSGKVGDWITNKSHVTIDGTAEAGSTLTIRNPQGVVIATLVVGNDGRWSAELDLREGSNAFVVVSEDKAGNSQQKEILIEHDTQIEISDISLSRDTNSGDKYDLITNNKSPVLVAMTDPGATVQVYINGVLQGTVEASSSGNISYTMPANSADGEYQVQFVATDTAGNRVESAITTVTIDSKIAVFDIDEDSLPALSNNRALSVSGVGEAGSQVSIFVDGKLVNVVMVEADGTWRAPILLQDDGKFNIHFSITDVAGNTEVSKDYSVDVDSSTDFPTLNLEDASNSGSLDDLITSHNKPVLVGTAEAGATIHIYVDEKIVANVLVLEDGTWSYQFDNALKDGEYSIRVVAEDPAGNTAESPRLLVTIDTSTFIDNPAMMAGSDNGIFSNDSVTSQTRPAFSIFGEMNQSVQIFIDGVLVDTITVTDRNQVYRPESPLGDGSHSIYYVITDKAGNTATSKTLNFTIDTFNTTPVAIDSIGGQTLAEMTGSDGKIYITDTTRNLLFSGSAEPNSKIEIIINGLNVGEVWVNEKGHWQMPVNPLYFTEGQLDITVKSTDRAGNVNQEKYSIWVDTHIQVFTSELDDNKSSSKTDWWSNSSTITMRGMGEIGATVSLIVAGVTLATAVVAANGQWELSTDQLPEGKYDITLSIEDNAGNRKEEVHEIFIDRTPPNAPVVTYSDIVNDLIIMQGAAEAKSQLIITDSNGNTYTLTVPDNGKWSMAIPYPSEGKFTITSVDAIGNRSDDVPLDIMKEVPVISLSPDSDSGTVGDNITRDKQPTFIIGNLESDVVVVQVDINGTVYNAEKNADGVWFFTPGTPLADGSYTISVIASDAAGNQKNSLPITVTIDSTLTVPEIALAAGEDNGASDSDNVTNHTQPKFTLQHIDADVTGVTVNVTHNGVTDTYQATQGADGWTFTPPAAWNDGNYTLSVTVVDRAGNSQQSASLAVTVDSTVTVTADSQHDDASDDATATAVTPPESETVNAESATHLRTVPSAAEESVVKETAYSITLLNADSGDEIDRSISQTPSFEISVPENIVNVSVMFEGEEFTLPITNQKAIFEVPLSLEDGEYTMDVKFIDKDDDFLIKEKTFSVDHSSADIVNAMNARGKTEDDINDSPSTSSVGHNNNGAIDVFAVNEVTLPVDNQEEHA</sequence>
<feature type="domain" description="Bacterial Ig-like" evidence="3">
    <location>
        <begin position="1627"/>
        <end position="1719"/>
    </location>
</feature>
<dbReference type="Pfam" id="PF19077">
    <property type="entry name" value="Big_13"/>
    <property type="match status" value="50"/>
</dbReference>
<feature type="domain" description="Bacterial Ig-like" evidence="3">
    <location>
        <begin position="4013"/>
        <end position="4111"/>
    </location>
</feature>
<feature type="domain" description="Bacterial Ig-like" evidence="3">
    <location>
        <begin position="3912"/>
        <end position="4009"/>
    </location>
</feature>
<feature type="domain" description="Bacterial Ig-like" evidence="3">
    <location>
        <begin position="1321"/>
        <end position="1422"/>
    </location>
</feature>
<feature type="domain" description="Bacterial Ig-like" evidence="3">
    <location>
        <begin position="4496"/>
        <end position="4591"/>
    </location>
</feature>
<reference evidence="4" key="2">
    <citation type="submission" date="2018-07" db="EMBL/GenBank/DDBJ databases">
        <authorList>
            <consortium name="GenomeTrakr network: Whole genome sequencing for foodborne pathogen traceback"/>
        </authorList>
    </citation>
    <scope>NUCLEOTIDE SEQUENCE</scope>
    <source>
        <strain evidence="4">FDA00000090</strain>
    </source>
</reference>
<feature type="domain" description="Bacterial Ig-like" evidence="3">
    <location>
        <begin position="2119"/>
        <end position="2220"/>
    </location>
</feature>
<feature type="domain" description="Bacterial Ig-like" evidence="3">
    <location>
        <begin position="241"/>
        <end position="331"/>
    </location>
</feature>
<feature type="domain" description="Bacterial Ig-like" evidence="3">
    <location>
        <begin position="3121"/>
        <end position="3221"/>
    </location>
</feature>
<feature type="domain" description="Bacterial Ig-like" evidence="3">
    <location>
        <begin position="3223"/>
        <end position="3324"/>
    </location>
</feature>
<organism evidence="4">
    <name type="scientific">Salmonella enterica subsp. enterica serovar Ohio</name>
    <dbReference type="NCBI Taxonomy" id="117541"/>
    <lineage>
        <taxon>Bacteria</taxon>
        <taxon>Pseudomonadati</taxon>
        <taxon>Pseudomonadota</taxon>
        <taxon>Gammaproteobacteria</taxon>
        <taxon>Enterobacterales</taxon>
        <taxon>Enterobacteriaceae</taxon>
        <taxon>Salmonella</taxon>
    </lineage>
</organism>
<evidence type="ECO:0000256" key="1">
    <source>
        <dbReference type="SAM" id="MobiDB-lite"/>
    </source>
</evidence>